<dbReference type="InParanoid" id="A0A674A4B3"/>
<dbReference type="GeneTree" id="ENSGT00940000158837"/>
<dbReference type="PANTHER" id="PTHR11106">
    <property type="entry name" value="GANGLIOSIDE INDUCED DIFFERENTIATION ASSOCIATED PROTEIN 2-RELATED"/>
    <property type="match status" value="1"/>
</dbReference>
<feature type="domain" description="Macro" evidence="1">
    <location>
        <begin position="59"/>
        <end position="245"/>
    </location>
</feature>
<evidence type="ECO:0000313" key="2">
    <source>
        <dbReference type="Ensembl" id="ENSSTUP00000054078.1"/>
    </source>
</evidence>
<dbReference type="Pfam" id="PF01661">
    <property type="entry name" value="Macro"/>
    <property type="match status" value="1"/>
</dbReference>
<organism evidence="2 3">
    <name type="scientific">Salmo trutta</name>
    <name type="common">Brown trout</name>
    <dbReference type="NCBI Taxonomy" id="8032"/>
    <lineage>
        <taxon>Eukaryota</taxon>
        <taxon>Metazoa</taxon>
        <taxon>Chordata</taxon>
        <taxon>Craniata</taxon>
        <taxon>Vertebrata</taxon>
        <taxon>Euteleostomi</taxon>
        <taxon>Actinopterygii</taxon>
        <taxon>Neopterygii</taxon>
        <taxon>Teleostei</taxon>
        <taxon>Protacanthopterygii</taxon>
        <taxon>Salmoniformes</taxon>
        <taxon>Salmonidae</taxon>
        <taxon>Salmoninae</taxon>
        <taxon>Salmo</taxon>
    </lineage>
</organism>
<dbReference type="PANTHER" id="PTHR11106:SF111">
    <property type="entry name" value="MACRO DOMAIN-CONTAINING PROTEIN"/>
    <property type="match status" value="1"/>
</dbReference>
<reference evidence="2" key="2">
    <citation type="submission" date="2025-09" db="UniProtKB">
        <authorList>
            <consortium name="Ensembl"/>
        </authorList>
    </citation>
    <scope>IDENTIFICATION</scope>
</reference>
<dbReference type="Gene3D" id="3.40.220.10">
    <property type="entry name" value="Leucine Aminopeptidase, subunit E, domain 1"/>
    <property type="match status" value="1"/>
</dbReference>
<dbReference type="Proteomes" id="UP000472277">
    <property type="component" value="Chromosome 5"/>
</dbReference>
<dbReference type="SUPFAM" id="SSF52949">
    <property type="entry name" value="Macro domain-like"/>
    <property type="match status" value="1"/>
</dbReference>
<dbReference type="InterPro" id="IPR002589">
    <property type="entry name" value="Macro_dom"/>
</dbReference>
<protein>
    <recommendedName>
        <fullName evidence="1">Macro domain-containing protein</fullName>
    </recommendedName>
</protein>
<dbReference type="AlphaFoldDB" id="A0A674A4B3"/>
<name>A0A674A4B3_SALTR</name>
<dbReference type="SMART" id="SM00506">
    <property type="entry name" value="A1pp"/>
    <property type="match status" value="1"/>
</dbReference>
<dbReference type="PROSITE" id="PS51154">
    <property type="entry name" value="MACRO"/>
    <property type="match status" value="1"/>
</dbReference>
<evidence type="ECO:0000313" key="3">
    <source>
        <dbReference type="Proteomes" id="UP000472277"/>
    </source>
</evidence>
<dbReference type="InterPro" id="IPR043472">
    <property type="entry name" value="Macro_dom-like"/>
</dbReference>
<accession>A0A674A4B3</accession>
<reference evidence="2" key="1">
    <citation type="submission" date="2025-08" db="UniProtKB">
        <authorList>
            <consortium name="Ensembl"/>
        </authorList>
    </citation>
    <scope>IDENTIFICATION</scope>
</reference>
<dbReference type="Ensembl" id="ENSSTUT00000056557.1">
    <property type="protein sequence ID" value="ENSSTUP00000054078.1"/>
    <property type="gene ID" value="ENSSTUG00000022928.1"/>
</dbReference>
<keyword evidence="3" id="KW-1185">Reference proteome</keyword>
<sequence length="245" mass="25553">VVVGEGPEVQAKLKELEAFQAQGLSSVQQENISTTCQLGQSKLRLLGKVIEKDLGEVVPGVKGDSSQLVLEGSASEGDITKEQADALVNAANENLYHAGGVAAAPSRAGGPEVQRASRDLVRQLGRVPTGTVVKTTGGNLPCKMLLHAVGPVGGNVGGNERPLLEKTVKAALDLAETMELQTLAMPCISSGLFEVPLKVCSEAIVSATAQNALHLRGFVLGTRPEKGDLPHFTPTFKSNTLLVCD</sequence>
<evidence type="ECO:0000259" key="1">
    <source>
        <dbReference type="PROSITE" id="PS51154"/>
    </source>
</evidence>
<proteinExistence type="predicted"/>